<feature type="compositionally biased region" description="Polar residues" evidence="1">
    <location>
        <begin position="1"/>
        <end position="19"/>
    </location>
</feature>
<dbReference type="RefSeq" id="XP_022254299.1">
    <property type="nucleotide sequence ID" value="XM_022398591.1"/>
</dbReference>
<accession>A0ABM1TEJ3</accession>
<dbReference type="GeneID" id="111088449"/>
<gene>
    <name evidence="3" type="primary">LOC111088449</name>
</gene>
<keyword evidence="2" id="KW-1185">Reference proteome</keyword>
<reference evidence="3" key="1">
    <citation type="submission" date="2025-08" db="UniProtKB">
        <authorList>
            <consortium name="RefSeq"/>
        </authorList>
    </citation>
    <scope>IDENTIFICATION</scope>
    <source>
        <tissue evidence="3">Muscle</tissue>
    </source>
</reference>
<evidence type="ECO:0000313" key="2">
    <source>
        <dbReference type="Proteomes" id="UP000694941"/>
    </source>
</evidence>
<evidence type="ECO:0000313" key="3">
    <source>
        <dbReference type="RefSeq" id="XP_022254299.1"/>
    </source>
</evidence>
<name>A0ABM1TEJ3_LIMPO</name>
<evidence type="ECO:0000256" key="1">
    <source>
        <dbReference type="SAM" id="MobiDB-lite"/>
    </source>
</evidence>
<feature type="region of interest" description="Disordered" evidence="1">
    <location>
        <begin position="1"/>
        <end position="82"/>
    </location>
</feature>
<dbReference type="Proteomes" id="UP000694941">
    <property type="component" value="Unplaced"/>
</dbReference>
<organism evidence="2 3">
    <name type="scientific">Limulus polyphemus</name>
    <name type="common">Atlantic horseshoe crab</name>
    <dbReference type="NCBI Taxonomy" id="6850"/>
    <lineage>
        <taxon>Eukaryota</taxon>
        <taxon>Metazoa</taxon>
        <taxon>Ecdysozoa</taxon>
        <taxon>Arthropoda</taxon>
        <taxon>Chelicerata</taxon>
        <taxon>Merostomata</taxon>
        <taxon>Xiphosura</taxon>
        <taxon>Limulidae</taxon>
        <taxon>Limulus</taxon>
    </lineage>
</organism>
<feature type="compositionally biased region" description="Polar residues" evidence="1">
    <location>
        <begin position="46"/>
        <end position="70"/>
    </location>
</feature>
<protein>
    <submittedName>
        <fullName evidence="3">Uncharacterized protein LOC111088449</fullName>
    </submittedName>
</protein>
<sequence length="105" mass="11327">MPSDQNLHPLRTSLNTGAHSNKMEVVMTTGGVARVPSPDSACEQDWTPTGIVQGSKNRTTSVPTTSTLSGEKQVPGVQRNGDKPEHNGAFLYLMFNISDVNFNLL</sequence>
<proteinExistence type="predicted"/>